<dbReference type="EMBL" id="PDCK01000040">
    <property type="protein sequence ID" value="PRQ48637.1"/>
    <property type="molecule type" value="Genomic_DNA"/>
</dbReference>
<evidence type="ECO:0000313" key="1">
    <source>
        <dbReference type="EMBL" id="PRQ48637.1"/>
    </source>
</evidence>
<protein>
    <submittedName>
        <fullName evidence="1">Uncharacterized protein</fullName>
    </submittedName>
</protein>
<accession>A0A2P6RQE9</accession>
<name>A0A2P6RQE9_ROSCH</name>
<organism evidence="1 2">
    <name type="scientific">Rosa chinensis</name>
    <name type="common">China rose</name>
    <dbReference type="NCBI Taxonomy" id="74649"/>
    <lineage>
        <taxon>Eukaryota</taxon>
        <taxon>Viridiplantae</taxon>
        <taxon>Streptophyta</taxon>
        <taxon>Embryophyta</taxon>
        <taxon>Tracheophyta</taxon>
        <taxon>Spermatophyta</taxon>
        <taxon>Magnoliopsida</taxon>
        <taxon>eudicotyledons</taxon>
        <taxon>Gunneridae</taxon>
        <taxon>Pentapetalae</taxon>
        <taxon>rosids</taxon>
        <taxon>fabids</taxon>
        <taxon>Rosales</taxon>
        <taxon>Rosaceae</taxon>
        <taxon>Rosoideae</taxon>
        <taxon>Rosoideae incertae sedis</taxon>
        <taxon>Rosa</taxon>
    </lineage>
</organism>
<keyword evidence="2" id="KW-1185">Reference proteome</keyword>
<dbReference type="Proteomes" id="UP000238479">
    <property type="component" value="Chromosome 2"/>
</dbReference>
<dbReference type="AlphaFoldDB" id="A0A2P6RQE9"/>
<gene>
    <name evidence="1" type="ORF">RchiOBHm_Chr2g0112971</name>
</gene>
<proteinExistence type="predicted"/>
<dbReference type="Gramene" id="PRQ48637">
    <property type="protein sequence ID" value="PRQ48637"/>
    <property type="gene ID" value="RchiOBHm_Chr2g0112971"/>
</dbReference>
<comment type="caution">
    <text evidence="1">The sequence shown here is derived from an EMBL/GenBank/DDBJ whole genome shotgun (WGS) entry which is preliminary data.</text>
</comment>
<sequence length="59" mass="6899">MDIVIPILFFSHFDFDSDSNSNLLRLIPIDSESDSDLLLCSCCLLHCSYYCFSYIYFKD</sequence>
<reference evidence="1 2" key="1">
    <citation type="journal article" date="2018" name="Nat. Genet.">
        <title>The Rosa genome provides new insights in the design of modern roses.</title>
        <authorList>
            <person name="Bendahmane M."/>
        </authorList>
    </citation>
    <scope>NUCLEOTIDE SEQUENCE [LARGE SCALE GENOMIC DNA]</scope>
    <source>
        <strain evidence="2">cv. Old Blush</strain>
    </source>
</reference>
<evidence type="ECO:0000313" key="2">
    <source>
        <dbReference type="Proteomes" id="UP000238479"/>
    </source>
</evidence>